<dbReference type="GO" id="GO:0004817">
    <property type="term" value="F:cysteine-tRNA ligase activity"/>
    <property type="evidence" value="ECO:0007669"/>
    <property type="project" value="UniProtKB-EC"/>
</dbReference>
<evidence type="ECO:0000313" key="14">
    <source>
        <dbReference type="EMBL" id="EER33156.1"/>
    </source>
</evidence>
<feature type="compositionally biased region" description="Low complexity" evidence="12">
    <location>
        <begin position="16"/>
        <end position="33"/>
    </location>
</feature>
<protein>
    <recommendedName>
        <fullName evidence="2">cysteine--tRNA ligase</fullName>
        <ecNumber evidence="2">6.1.1.16</ecNumber>
    </recommendedName>
    <alternativeName>
        <fullName evidence="10">Cysteinyl-tRNA synthetase</fullName>
    </alternativeName>
</protein>
<evidence type="ECO:0000256" key="8">
    <source>
        <dbReference type="ARBA" id="ARBA00022917"/>
    </source>
</evidence>
<evidence type="ECO:0000256" key="12">
    <source>
        <dbReference type="SAM" id="MobiDB-lite"/>
    </source>
</evidence>
<keyword evidence="4" id="KW-0479">Metal-binding</keyword>
<organism evidence="14 15">
    <name type="scientific">Candida tropicalis (strain ATCC MYA-3404 / T1)</name>
    <name type="common">Yeast</name>
    <dbReference type="NCBI Taxonomy" id="294747"/>
    <lineage>
        <taxon>Eukaryota</taxon>
        <taxon>Fungi</taxon>
        <taxon>Dikarya</taxon>
        <taxon>Ascomycota</taxon>
        <taxon>Saccharomycotina</taxon>
        <taxon>Pichiomycetes</taxon>
        <taxon>Debaryomycetaceae</taxon>
        <taxon>Candida/Lodderomyces clade</taxon>
        <taxon>Candida</taxon>
    </lineage>
</organism>
<dbReference type="EMBL" id="GG692398">
    <property type="protein sequence ID" value="EER33156.1"/>
    <property type="molecule type" value="Genomic_DNA"/>
</dbReference>
<dbReference type="GO" id="GO:0005524">
    <property type="term" value="F:ATP binding"/>
    <property type="evidence" value="ECO:0007669"/>
    <property type="project" value="UniProtKB-KW"/>
</dbReference>
<keyword evidence="6" id="KW-0862">Zinc</keyword>
<keyword evidence="7" id="KW-0067">ATP-binding</keyword>
<dbReference type="PANTHER" id="PTHR10890">
    <property type="entry name" value="CYSTEINYL-TRNA SYNTHETASE"/>
    <property type="match status" value="1"/>
</dbReference>
<evidence type="ECO:0000256" key="11">
    <source>
        <dbReference type="SAM" id="Coils"/>
    </source>
</evidence>
<evidence type="ECO:0000256" key="6">
    <source>
        <dbReference type="ARBA" id="ARBA00022833"/>
    </source>
</evidence>
<keyword evidence="9 14" id="KW-0030">Aminoacyl-tRNA synthetase</keyword>
<dbReference type="Gene3D" id="3.40.50.620">
    <property type="entry name" value="HUPs"/>
    <property type="match status" value="2"/>
</dbReference>
<sequence>MRFLRSLITRRLFRMSSTSPSPAPSSVKKPTVKQPEWFEPENKDNQKPTLKLYNSLTRSKNEFHPIKPGQITWYSCGPTVYDHSHMGHARNYVSTDISRRILQDYFGYHINFIQNVTDIDDKIIIAARQQYLFEEKLTNQYKDINDDLKLKSKEYLKFYVEKNLPEFNGDLEKDFINWTNNGIPNMAELVKEKPKLPMFIKAAKLAHETIYNSNKINSIDEYLTKIKDVAMPHLDKEFGATVTDPQIFKKLPSYWEKRYNEDMARLNVLPPSITTRVSEYVPDIIEFVDKIIENGYAYATEDGSVYFDTVKYEHSKHEYAKLQPWSKGDLSLINDGEGSLSTGNTKRSSADFALWKASKPGEPSWDSKWGKGRPGWHIECSVMASDIGGETLDIHSGGIDLCFPHHDNELAQSEAYFDNKQWINYFMHNGHLHIQGQKMSKSLKNFITIDEALKDFSARQLRLVFALNPWEKPLDFKDSLIHEVKSIEATFSKFFTNIRALNSDYKHKVDNGEYVSRKIGDVEKQLYKDLANASEEVDIAFNDNLSSGQAIRVLQDLVSKANTYIQLTSSGNPELRIEVLISITHWIVKILDILGFEIRSDKLGWIDDAEQSTNGSGASTEDIALPYVKALAQFRDSVRNLAINKAELTEFLKASDAIRSQLVNLGVSLDDRPDGTSLVKFLNAQEKQNLIDQQEAKIKLAAEKEKKKKEQAAINAKKQAEKEAKMKINPADMFKDKALYSEWDEQGLPTKDVKGEEVSKSMRKKLTKQYQQQEKLYNEYLKSLEK</sequence>
<dbReference type="PRINTS" id="PR00983">
    <property type="entry name" value="TRNASYNTHCYS"/>
</dbReference>
<dbReference type="HAMAP" id="MF_00041">
    <property type="entry name" value="Cys_tRNA_synth"/>
    <property type="match status" value="1"/>
</dbReference>
<dbReference type="GO" id="GO:0005829">
    <property type="term" value="C:cytosol"/>
    <property type="evidence" value="ECO:0007669"/>
    <property type="project" value="EnsemblFungi"/>
</dbReference>
<dbReference type="InterPro" id="IPR009080">
    <property type="entry name" value="tRNAsynth_Ia_anticodon-bd"/>
</dbReference>
<comment type="cofactor">
    <cofactor evidence="1">
        <name>Zn(2+)</name>
        <dbReference type="ChEBI" id="CHEBI:29105"/>
    </cofactor>
</comment>
<dbReference type="GO" id="GO:0005739">
    <property type="term" value="C:mitochondrion"/>
    <property type="evidence" value="ECO:0007669"/>
    <property type="project" value="EnsemblFungi"/>
</dbReference>
<dbReference type="InterPro" id="IPR032678">
    <property type="entry name" value="tRNA-synt_1_cat_dom"/>
</dbReference>
<dbReference type="EC" id="6.1.1.16" evidence="2"/>
<dbReference type="GO" id="GO:0046872">
    <property type="term" value="F:metal ion binding"/>
    <property type="evidence" value="ECO:0007669"/>
    <property type="project" value="UniProtKB-KW"/>
</dbReference>
<evidence type="ECO:0000256" key="2">
    <source>
        <dbReference type="ARBA" id="ARBA00012832"/>
    </source>
</evidence>
<dbReference type="AlphaFoldDB" id="C5MBY9"/>
<evidence type="ECO:0000256" key="7">
    <source>
        <dbReference type="ARBA" id="ARBA00022840"/>
    </source>
</evidence>
<keyword evidence="5" id="KW-0547">Nucleotide-binding</keyword>
<dbReference type="KEGG" id="ctp:CTRG_03581"/>
<name>C5MBY9_CANTT</name>
<dbReference type="PANTHER" id="PTHR10890:SF3">
    <property type="entry name" value="CYSTEINE--TRNA LIGASE, CYTOPLASMIC"/>
    <property type="match status" value="1"/>
</dbReference>
<dbReference type="RefSeq" id="XP_002549284.1">
    <property type="nucleotide sequence ID" value="XM_002549238.1"/>
</dbReference>
<dbReference type="InterPro" id="IPR024909">
    <property type="entry name" value="Cys-tRNA/MSH_ligase"/>
</dbReference>
<dbReference type="STRING" id="294747.C5MBY9"/>
<evidence type="ECO:0000256" key="9">
    <source>
        <dbReference type="ARBA" id="ARBA00023146"/>
    </source>
</evidence>
<dbReference type="InterPro" id="IPR014729">
    <property type="entry name" value="Rossmann-like_a/b/a_fold"/>
</dbReference>
<keyword evidence="3" id="KW-0436">Ligase</keyword>
<dbReference type="eggNOG" id="KOG2007">
    <property type="taxonomic scope" value="Eukaryota"/>
</dbReference>
<evidence type="ECO:0000256" key="10">
    <source>
        <dbReference type="ARBA" id="ARBA00031499"/>
    </source>
</evidence>
<dbReference type="CDD" id="cd00672">
    <property type="entry name" value="CysRS_core"/>
    <property type="match status" value="1"/>
</dbReference>
<evidence type="ECO:0000256" key="3">
    <source>
        <dbReference type="ARBA" id="ARBA00022598"/>
    </source>
</evidence>
<dbReference type="GeneID" id="8297437"/>
<dbReference type="Proteomes" id="UP000002037">
    <property type="component" value="Unassembled WGS sequence"/>
</dbReference>
<dbReference type="GO" id="GO:0006423">
    <property type="term" value="P:cysteinyl-tRNA aminoacylation"/>
    <property type="evidence" value="ECO:0007669"/>
    <property type="project" value="EnsemblFungi"/>
</dbReference>
<dbReference type="Gene3D" id="1.20.120.1910">
    <property type="entry name" value="Cysteine-tRNA ligase, C-terminal anti-codon recognition domain"/>
    <property type="match status" value="1"/>
</dbReference>
<feature type="region of interest" description="Disordered" evidence="12">
    <location>
        <begin position="15"/>
        <end position="46"/>
    </location>
</feature>
<dbReference type="OrthoDB" id="438179at2759"/>
<dbReference type="Pfam" id="PF01406">
    <property type="entry name" value="tRNA-synt_1e"/>
    <property type="match status" value="1"/>
</dbReference>
<evidence type="ECO:0000256" key="4">
    <source>
        <dbReference type="ARBA" id="ARBA00022723"/>
    </source>
</evidence>
<keyword evidence="15" id="KW-1185">Reference proteome</keyword>
<gene>
    <name evidence="14" type="ORF">CTRG_03581</name>
</gene>
<dbReference type="VEuPathDB" id="FungiDB:CTRG_03581"/>
<dbReference type="NCBIfam" id="TIGR00435">
    <property type="entry name" value="cysS"/>
    <property type="match status" value="1"/>
</dbReference>
<dbReference type="SUPFAM" id="SSF52374">
    <property type="entry name" value="Nucleotidylyl transferase"/>
    <property type="match status" value="1"/>
</dbReference>
<proteinExistence type="inferred from homology"/>
<accession>C5MBY9</accession>
<keyword evidence="11" id="KW-0175">Coiled coil</keyword>
<evidence type="ECO:0000256" key="5">
    <source>
        <dbReference type="ARBA" id="ARBA00022741"/>
    </source>
</evidence>
<evidence type="ECO:0000313" key="15">
    <source>
        <dbReference type="Proteomes" id="UP000002037"/>
    </source>
</evidence>
<feature type="coiled-coil region" evidence="11">
    <location>
        <begin position="684"/>
        <end position="723"/>
    </location>
</feature>
<reference evidence="14 15" key="1">
    <citation type="journal article" date="2009" name="Nature">
        <title>Evolution of pathogenicity and sexual reproduction in eight Candida genomes.</title>
        <authorList>
            <person name="Butler G."/>
            <person name="Rasmussen M.D."/>
            <person name="Lin M.F."/>
            <person name="Santos M.A."/>
            <person name="Sakthikumar S."/>
            <person name="Munro C.A."/>
            <person name="Rheinbay E."/>
            <person name="Grabherr M."/>
            <person name="Forche A."/>
            <person name="Reedy J.L."/>
            <person name="Agrafioti I."/>
            <person name="Arnaud M.B."/>
            <person name="Bates S."/>
            <person name="Brown A.J."/>
            <person name="Brunke S."/>
            <person name="Costanzo M.C."/>
            <person name="Fitzpatrick D.A."/>
            <person name="de Groot P.W."/>
            <person name="Harris D."/>
            <person name="Hoyer L.L."/>
            <person name="Hube B."/>
            <person name="Klis F.M."/>
            <person name="Kodira C."/>
            <person name="Lennard N."/>
            <person name="Logue M.E."/>
            <person name="Martin R."/>
            <person name="Neiman A.M."/>
            <person name="Nikolaou E."/>
            <person name="Quail M.A."/>
            <person name="Quinn J."/>
            <person name="Santos M.C."/>
            <person name="Schmitzberger F.F."/>
            <person name="Sherlock G."/>
            <person name="Shah P."/>
            <person name="Silverstein K.A."/>
            <person name="Skrzypek M.S."/>
            <person name="Soll D."/>
            <person name="Staggs R."/>
            <person name="Stansfield I."/>
            <person name="Stumpf M.P."/>
            <person name="Sudbery P.E."/>
            <person name="Srikantha T."/>
            <person name="Zeng Q."/>
            <person name="Berman J."/>
            <person name="Berriman M."/>
            <person name="Heitman J."/>
            <person name="Gow N.A."/>
            <person name="Lorenz M.C."/>
            <person name="Birren B.W."/>
            <person name="Kellis M."/>
            <person name="Cuomo C.A."/>
        </authorList>
    </citation>
    <scope>NUCLEOTIDE SEQUENCE [LARGE SCALE GENOMIC DNA]</scope>
    <source>
        <strain evidence="15">ATCC MYA-3404 / T1</strain>
    </source>
</reference>
<dbReference type="InterPro" id="IPR015803">
    <property type="entry name" value="Cys-tRNA-ligase"/>
</dbReference>
<feature type="domain" description="tRNA synthetases class I catalytic" evidence="13">
    <location>
        <begin position="63"/>
        <end position="485"/>
    </location>
</feature>
<dbReference type="HOGENOM" id="CLU_013528_3_1_1"/>
<dbReference type="SUPFAM" id="SSF47323">
    <property type="entry name" value="Anticodon-binding domain of a subclass of class I aminoacyl-tRNA synthetases"/>
    <property type="match status" value="1"/>
</dbReference>
<keyword evidence="8" id="KW-0648">Protein biosynthesis</keyword>
<dbReference type="GO" id="GO:1990825">
    <property type="term" value="F:sequence-specific mRNA binding"/>
    <property type="evidence" value="ECO:0007669"/>
    <property type="project" value="EnsemblFungi"/>
</dbReference>
<evidence type="ECO:0000259" key="13">
    <source>
        <dbReference type="Pfam" id="PF01406"/>
    </source>
</evidence>
<evidence type="ECO:0000256" key="1">
    <source>
        <dbReference type="ARBA" id="ARBA00001947"/>
    </source>
</evidence>